<dbReference type="EMBL" id="HBGO01022490">
    <property type="protein sequence ID" value="CAD9345094.1"/>
    <property type="molecule type" value="Transcribed_RNA"/>
</dbReference>
<name>A0A7S2EM88_TRICV</name>
<proteinExistence type="predicted"/>
<accession>A0A7S2EM88</accession>
<gene>
    <name evidence="1" type="ORF">OSIN01602_LOCUS12917</name>
</gene>
<reference evidence="1" key="1">
    <citation type="submission" date="2021-01" db="EMBL/GenBank/DDBJ databases">
        <authorList>
            <person name="Corre E."/>
            <person name="Pelletier E."/>
            <person name="Niang G."/>
            <person name="Scheremetjew M."/>
            <person name="Finn R."/>
            <person name="Kale V."/>
            <person name="Holt S."/>
            <person name="Cochrane G."/>
            <person name="Meng A."/>
            <person name="Brown T."/>
            <person name="Cohen L."/>
        </authorList>
    </citation>
    <scope>NUCLEOTIDE SEQUENCE</scope>
    <source>
        <strain evidence="1">Grunow 1884</strain>
    </source>
</reference>
<evidence type="ECO:0000313" key="1">
    <source>
        <dbReference type="EMBL" id="CAD9345094.1"/>
    </source>
</evidence>
<sequence length="105" mass="11302">MADTVAILLVSLGAAMQYALPVAGAAGCFVYAFGGLDEFDCESSGRTHEMTRGQQWVEGRSASNVEMESLRRRVVLLSDPDYRKLSKMPSLMLSCSDDGSVTMSA</sequence>
<organism evidence="1">
    <name type="scientific">Trieres chinensis</name>
    <name type="common">Marine centric diatom</name>
    <name type="synonym">Odontella sinensis</name>
    <dbReference type="NCBI Taxonomy" id="1514140"/>
    <lineage>
        <taxon>Eukaryota</taxon>
        <taxon>Sar</taxon>
        <taxon>Stramenopiles</taxon>
        <taxon>Ochrophyta</taxon>
        <taxon>Bacillariophyta</taxon>
        <taxon>Mediophyceae</taxon>
        <taxon>Biddulphiophycidae</taxon>
        <taxon>Eupodiscales</taxon>
        <taxon>Parodontellaceae</taxon>
        <taxon>Trieres</taxon>
    </lineage>
</organism>
<dbReference type="AlphaFoldDB" id="A0A7S2EM88"/>
<protein>
    <submittedName>
        <fullName evidence="1">Uncharacterized protein</fullName>
    </submittedName>
</protein>